<gene>
    <name evidence="1" type="ORF">US58_C0008G0013</name>
</gene>
<dbReference type="AlphaFoldDB" id="A0A0G0JVP8"/>
<protein>
    <submittedName>
        <fullName evidence="1">Uncharacterized protein</fullName>
    </submittedName>
</protein>
<name>A0A0G0JVP8_9BACT</name>
<sequence length="180" mass="20709">FHRCHRIPQKHRGQNRTLPILGVGLAGVTVLMWNKIPQPSYYLQLQLGGIAAFPIFFDRLVHRLEERWPKTKQNLAIAGLTVVLVTFSVNVNNSLEKSRLTPSVERQFENKVRLGGQLYPILTACNSTRLLHGWEVRQRILFTFCALHEQNRIPPVIDWWYSEEYLPSCQITASPPLAVL</sequence>
<organism evidence="1 2">
    <name type="scientific">Candidatus Magasanikbacteria bacterium GW2011_GWA2_37_8</name>
    <dbReference type="NCBI Taxonomy" id="1619036"/>
    <lineage>
        <taxon>Bacteria</taxon>
        <taxon>Candidatus Magasanikiibacteriota</taxon>
    </lineage>
</organism>
<evidence type="ECO:0000313" key="2">
    <source>
        <dbReference type="Proteomes" id="UP000034333"/>
    </source>
</evidence>
<proteinExistence type="predicted"/>
<accession>A0A0G0JVP8</accession>
<feature type="non-terminal residue" evidence="1">
    <location>
        <position position="1"/>
    </location>
</feature>
<dbReference type="EMBL" id="LBTN01000008">
    <property type="protein sequence ID" value="KKQ40984.1"/>
    <property type="molecule type" value="Genomic_DNA"/>
</dbReference>
<dbReference type="Proteomes" id="UP000034333">
    <property type="component" value="Unassembled WGS sequence"/>
</dbReference>
<reference evidence="1 2" key="1">
    <citation type="journal article" date="2015" name="Nature">
        <title>rRNA introns, odd ribosomes, and small enigmatic genomes across a large radiation of phyla.</title>
        <authorList>
            <person name="Brown C.T."/>
            <person name="Hug L.A."/>
            <person name="Thomas B.C."/>
            <person name="Sharon I."/>
            <person name="Castelle C.J."/>
            <person name="Singh A."/>
            <person name="Wilkins M.J."/>
            <person name="Williams K.H."/>
            <person name="Banfield J.F."/>
        </authorList>
    </citation>
    <scope>NUCLEOTIDE SEQUENCE [LARGE SCALE GENOMIC DNA]</scope>
</reference>
<comment type="caution">
    <text evidence="1">The sequence shown here is derived from an EMBL/GenBank/DDBJ whole genome shotgun (WGS) entry which is preliminary data.</text>
</comment>
<evidence type="ECO:0000313" key="1">
    <source>
        <dbReference type="EMBL" id="KKQ40984.1"/>
    </source>
</evidence>